<sequence length="424" mass="42746">MLSIHPTTSLRLRRHGNVRLLRHGVGALPQGRDRLLLGVKVDAGPSVKGAGAAAGDALLVAGEGEHGQGHGDGDIDADLAGLNVAAERLGRGAGAREDGRAVAVFVLVDELNGVIESLDVEAHEDGAENLLGVALHLGRHVGDDGGGDPVAVGVLGRRVTTAVEEDGGALVLGALDERLDAGLAVRGDDGAKIGAVLEATVDLELLGHLGELGQPLLGLADHDEGADGGHDTEGLTVAPRLHVLGHLEHLALHELRRRTGGLGDLEATQDVALGIGKRLALLEGDAGGQAVPVLADQADEAEHDGLAVQHARRAPGDARLLGRVDGGLELGVGHLGHAGDEVVGGGVVEIDELVGLGLDKLIVDKVGRVFGLGNLVVSARERLGRRREGGAEVGGRGVYPPGSNGTGGRGIGGGHDGGGRGRAG</sequence>
<evidence type="ECO:0000313" key="3">
    <source>
        <dbReference type="Proteomes" id="UP000045706"/>
    </source>
</evidence>
<organism evidence="2 3">
    <name type="scientific">Verticillium longisporum</name>
    <name type="common">Verticillium dahliae var. longisporum</name>
    <dbReference type="NCBI Taxonomy" id="100787"/>
    <lineage>
        <taxon>Eukaryota</taxon>
        <taxon>Fungi</taxon>
        <taxon>Dikarya</taxon>
        <taxon>Ascomycota</taxon>
        <taxon>Pezizomycotina</taxon>
        <taxon>Sordariomycetes</taxon>
        <taxon>Hypocreomycetidae</taxon>
        <taxon>Glomerellales</taxon>
        <taxon>Plectosphaerellaceae</taxon>
        <taxon>Verticillium</taxon>
    </lineage>
</organism>
<evidence type="ECO:0000256" key="1">
    <source>
        <dbReference type="SAM" id="MobiDB-lite"/>
    </source>
</evidence>
<accession>A0A0G4N399</accession>
<name>A0A0G4N399_VERLO</name>
<feature type="compositionally biased region" description="Gly residues" evidence="1">
    <location>
        <begin position="404"/>
        <end position="424"/>
    </location>
</feature>
<evidence type="ECO:0000313" key="2">
    <source>
        <dbReference type="EMBL" id="CRK40953.1"/>
    </source>
</evidence>
<gene>
    <name evidence="2" type="ORF">BN1723_015814</name>
</gene>
<dbReference type="EMBL" id="CVQI01032297">
    <property type="protein sequence ID" value="CRK40953.1"/>
    <property type="molecule type" value="Genomic_DNA"/>
</dbReference>
<dbReference type="AlphaFoldDB" id="A0A0G4N399"/>
<reference evidence="3" key="1">
    <citation type="submission" date="2015-05" db="EMBL/GenBank/DDBJ databases">
        <authorList>
            <person name="Fogelqvist Johan"/>
        </authorList>
    </citation>
    <scope>NUCLEOTIDE SEQUENCE [LARGE SCALE GENOMIC DNA]</scope>
</reference>
<dbReference type="Proteomes" id="UP000045706">
    <property type="component" value="Unassembled WGS sequence"/>
</dbReference>
<feature type="region of interest" description="Disordered" evidence="1">
    <location>
        <begin position="386"/>
        <end position="424"/>
    </location>
</feature>
<proteinExistence type="predicted"/>
<protein>
    <submittedName>
        <fullName evidence="2">Uncharacterized protein</fullName>
    </submittedName>
</protein>